<reference evidence="4 5" key="1">
    <citation type="journal article" date="2014" name="Genome Announc.">
        <title>Draft genome sequence of Sclerotinia borealis, a psychrophilic plant pathogenic fungus.</title>
        <authorList>
            <person name="Mardanov A.V."/>
            <person name="Beletsky A.V."/>
            <person name="Kadnikov V.V."/>
            <person name="Ignatov A.N."/>
            <person name="Ravin N.V."/>
        </authorList>
    </citation>
    <scope>NUCLEOTIDE SEQUENCE [LARGE SCALE GENOMIC DNA]</scope>
    <source>
        <strain evidence="5">F-4157</strain>
    </source>
</reference>
<dbReference type="InterPro" id="IPR051722">
    <property type="entry name" value="Endocytosis_PI4K-reg_protein"/>
</dbReference>
<accession>W9CJ67</accession>
<feature type="compositionally biased region" description="Basic and acidic residues" evidence="3">
    <location>
        <begin position="843"/>
        <end position="855"/>
    </location>
</feature>
<evidence type="ECO:0000256" key="1">
    <source>
        <dbReference type="ARBA" id="ARBA00002550"/>
    </source>
</evidence>
<dbReference type="OrthoDB" id="29013at2759"/>
<protein>
    <recommendedName>
        <fullName evidence="6">Filamentation protein</fullName>
    </recommendedName>
</protein>
<feature type="compositionally biased region" description="Low complexity" evidence="3">
    <location>
        <begin position="815"/>
        <end position="828"/>
    </location>
</feature>
<dbReference type="Gene3D" id="1.25.40.10">
    <property type="entry name" value="Tetratricopeptide repeat domain"/>
    <property type="match status" value="1"/>
</dbReference>
<proteinExistence type="inferred from homology"/>
<evidence type="ECO:0000256" key="3">
    <source>
        <dbReference type="SAM" id="MobiDB-lite"/>
    </source>
</evidence>
<evidence type="ECO:0000313" key="5">
    <source>
        <dbReference type="Proteomes" id="UP000019487"/>
    </source>
</evidence>
<feature type="region of interest" description="Disordered" evidence="3">
    <location>
        <begin position="55"/>
        <end position="76"/>
    </location>
</feature>
<dbReference type="Proteomes" id="UP000019487">
    <property type="component" value="Unassembled WGS sequence"/>
</dbReference>
<feature type="compositionally biased region" description="Basic residues" evidence="3">
    <location>
        <begin position="795"/>
        <end position="814"/>
    </location>
</feature>
<comment type="similarity">
    <text evidence="2">Belongs to the YPP1 family.</text>
</comment>
<dbReference type="SUPFAM" id="SSF48452">
    <property type="entry name" value="TPR-like"/>
    <property type="match status" value="1"/>
</dbReference>
<sequence length="1174" mass="130432">MSREQTKAAHYIQLLDTARCEGSWDTVPELVRKVRKHAPTRICLTLTAETEHAVTQHTLNSTTSSTTRPSTAGSTSSDLSIYIPPLLEAIANERQYVEDDFQAQVCIGWIHWNLGEHALAASSLPESIEAEFSQLDGTNKESNEWTKVCALKASFIKGDSQRRTGHVSEALETFDSALPILASISPAPQAAGQTELNAWIEELLAGSCMLSSHAIKTRTSPILETETLSAFRAWARFWEWAPTRPLGRALNAGVSRRQVWREYYITLSDLLQQQLPFPTTALTTAYPESSSKLLQRAELRRVEIRYEELLLSEVQFPKAEEPSEEVESFVEVVMQNWRILCGNIWPEHELGEGGAEAVSRGVLDILYNAATKTFHSTPILRHLFTVHVAVAEFDLAFKAFDTYLEIVKRGKARVEKTGELEHGLDDDETVLKTAAECIRALCRYGSRPGAEKAKDLGHFFEEWLSKNHPPDERNGTERLIENGTSMVSSTIISPKTFAIAWRSIGIGYAQWARFTFDASSRGIIQLKAIKCFRRALLPEYESTADVETLFALGTILAERRELSTAIEVVKIGLTPLRANIPNGHGSHVATKFSRERTLIPLWHLMALLLSARQDLLTAVRSCEGVFDQFGESKNLYGESKLDGSFRSDHLNSAEKSTERNRGLVDEMDDFEKENLLEVKMTQLSLIEVLEGSEVAVNCSDELLTLYTRLFGDPSKEAAPPSIVVQDTALARPKSSAGTLRTMKGSIFGRSLNRSMRKDMAASMEQSTISHRPDTAHTMIHRAPTIQVTQENGTAGRHHRRRSGDHHEKLHKKSNVRNPSQNPNSSSSVGRTRQNDGAAVEIDTQNREDYLEESSKSLRQASQQLEHKEPGFKPTNSNYAVAQDIRLPITPYSSSLSPTTRFSKDSERRRRISTLVKVWLLIAGFYRRATMYEDAKGAIEEAHKLVYGLEIDVLNDPTGSASFDHPGWGGGKSVAELWGDVFSERGYLFIDQASPYTALEHFEAALSHFADHPAATVGLSDILLDIYTEDILPLPTIPALVLPTLSTSTPSASTLNTSAQSHSHQSSTHPHSTSGPLGLPLPTPLQRDILTASEKNQTAQLDRLAARDRAYGLLSGLTKLGPGWNYSEAWYSLAKAYELGGQKDKAREVLWWCVELEEGRGLRTWDVASSGGYVL</sequence>
<feature type="region of interest" description="Disordered" evidence="3">
    <location>
        <begin position="784"/>
        <end position="875"/>
    </location>
</feature>
<dbReference type="EMBL" id="AYSA01000155">
    <property type="protein sequence ID" value="ESZ96053.1"/>
    <property type="molecule type" value="Genomic_DNA"/>
</dbReference>
<dbReference type="HOGENOM" id="CLU_003276_0_0_1"/>
<dbReference type="InterPro" id="IPR011990">
    <property type="entry name" value="TPR-like_helical_dom_sf"/>
</dbReference>
<evidence type="ECO:0000313" key="4">
    <source>
        <dbReference type="EMBL" id="ESZ96053.1"/>
    </source>
</evidence>
<dbReference type="SMART" id="SM00028">
    <property type="entry name" value="TPR"/>
    <property type="match status" value="4"/>
</dbReference>
<dbReference type="PANTHER" id="PTHR23083">
    <property type="entry name" value="TETRATRICOPEPTIDE REPEAT PROTEIN, TPR"/>
    <property type="match status" value="1"/>
</dbReference>
<keyword evidence="5" id="KW-1185">Reference proteome</keyword>
<name>W9CJ67_SCLBF</name>
<dbReference type="InterPro" id="IPR019734">
    <property type="entry name" value="TPR_rpt"/>
</dbReference>
<evidence type="ECO:0008006" key="6">
    <source>
        <dbReference type="Google" id="ProtNLM"/>
    </source>
</evidence>
<dbReference type="STRING" id="1432307.W9CJ67"/>
<feature type="region of interest" description="Disordered" evidence="3">
    <location>
        <begin position="1050"/>
        <end position="1077"/>
    </location>
</feature>
<gene>
    <name evidence="4" type="ORF">SBOR_3530</name>
</gene>
<dbReference type="AlphaFoldDB" id="W9CJ67"/>
<evidence type="ECO:0000256" key="2">
    <source>
        <dbReference type="ARBA" id="ARBA00038251"/>
    </source>
</evidence>
<comment type="function">
    <text evidence="1">Involved in endocytosis.</text>
</comment>
<organism evidence="4 5">
    <name type="scientific">Sclerotinia borealis (strain F-4128)</name>
    <dbReference type="NCBI Taxonomy" id="1432307"/>
    <lineage>
        <taxon>Eukaryota</taxon>
        <taxon>Fungi</taxon>
        <taxon>Dikarya</taxon>
        <taxon>Ascomycota</taxon>
        <taxon>Pezizomycotina</taxon>
        <taxon>Leotiomycetes</taxon>
        <taxon>Helotiales</taxon>
        <taxon>Sclerotiniaceae</taxon>
        <taxon>Sclerotinia</taxon>
    </lineage>
</organism>
<dbReference type="PANTHER" id="PTHR23083:SF464">
    <property type="entry name" value="TETRATRICOPEPTIDE REPEAT DOMAIN 7, ISOFORM A"/>
    <property type="match status" value="1"/>
</dbReference>
<comment type="caution">
    <text evidence="4">The sequence shown here is derived from an EMBL/GenBank/DDBJ whole genome shotgun (WGS) entry which is preliminary data.</text>
</comment>